<dbReference type="GO" id="GO:0008757">
    <property type="term" value="F:S-adenosylmethionine-dependent methyltransferase activity"/>
    <property type="evidence" value="ECO:0007669"/>
    <property type="project" value="InterPro"/>
</dbReference>
<dbReference type="InterPro" id="IPR013216">
    <property type="entry name" value="Methyltransf_11"/>
</dbReference>
<dbReference type="Proteomes" id="UP000243180">
    <property type="component" value="Chromosome"/>
</dbReference>
<organism evidence="2 3">
    <name type="scientific">Sulfuricaulis limicola</name>
    <dbReference type="NCBI Taxonomy" id="1620215"/>
    <lineage>
        <taxon>Bacteria</taxon>
        <taxon>Pseudomonadati</taxon>
        <taxon>Pseudomonadota</taxon>
        <taxon>Gammaproteobacteria</taxon>
        <taxon>Acidiferrobacterales</taxon>
        <taxon>Acidiferrobacteraceae</taxon>
        <taxon>Sulfuricaulis</taxon>
    </lineage>
</organism>
<dbReference type="SUPFAM" id="SSF53335">
    <property type="entry name" value="S-adenosyl-L-methionine-dependent methyltransferases"/>
    <property type="match status" value="1"/>
</dbReference>
<dbReference type="InterPro" id="IPR029063">
    <property type="entry name" value="SAM-dependent_MTases_sf"/>
</dbReference>
<dbReference type="InParanoid" id="A0A1B4XEI6"/>
<dbReference type="KEGG" id="slim:SCL_0904"/>
<reference evidence="2 3" key="1">
    <citation type="submission" date="2015-05" db="EMBL/GenBank/DDBJ databases">
        <title>Complete genome sequence of a sulfur-oxidizing gammaproteobacterium strain HA5.</title>
        <authorList>
            <person name="Miura A."/>
            <person name="Kojima H."/>
            <person name="Fukui M."/>
        </authorList>
    </citation>
    <scope>NUCLEOTIDE SEQUENCE [LARGE SCALE GENOMIC DNA]</scope>
    <source>
        <strain evidence="2 3">HA5</strain>
    </source>
</reference>
<name>A0A1B4XEI6_9GAMM</name>
<protein>
    <submittedName>
        <fullName evidence="2">Methyltransferase type 11</fullName>
    </submittedName>
</protein>
<dbReference type="RefSeq" id="WP_096360103.1">
    <property type="nucleotide sequence ID" value="NZ_AP014879.1"/>
</dbReference>
<sequence length="199" mass="22571">MEDENFRDKYTKSGMIGRFLVNRFFSQFSELIEQCGTDITTVLEIGAGEGFSTQRIANLLGSGVRLEASEYRGDLVSRAAARNPGVNVRQESIYSLDRPDHAFDILICLEVLEHLENPQAALQELARVSKKYVVISVPREPIWRILNMARGKYLGSLGNTPGHIQHWSSRGLRDFVSPRFRIVDMRKPLPWTILLLKPA</sequence>
<evidence type="ECO:0000313" key="3">
    <source>
        <dbReference type="Proteomes" id="UP000243180"/>
    </source>
</evidence>
<accession>A0A1B4XEI6</accession>
<dbReference type="AlphaFoldDB" id="A0A1B4XEI6"/>
<keyword evidence="3" id="KW-1185">Reference proteome</keyword>
<keyword evidence="2" id="KW-0808">Transferase</keyword>
<dbReference type="Gene3D" id="3.40.50.150">
    <property type="entry name" value="Vaccinia Virus protein VP39"/>
    <property type="match status" value="1"/>
</dbReference>
<dbReference type="CDD" id="cd02440">
    <property type="entry name" value="AdoMet_MTases"/>
    <property type="match status" value="1"/>
</dbReference>
<proteinExistence type="predicted"/>
<dbReference type="GO" id="GO:0032259">
    <property type="term" value="P:methylation"/>
    <property type="evidence" value="ECO:0007669"/>
    <property type="project" value="UniProtKB-KW"/>
</dbReference>
<keyword evidence="2" id="KW-0489">Methyltransferase</keyword>
<evidence type="ECO:0000259" key="1">
    <source>
        <dbReference type="Pfam" id="PF08241"/>
    </source>
</evidence>
<evidence type="ECO:0000313" key="2">
    <source>
        <dbReference type="EMBL" id="BAV33222.1"/>
    </source>
</evidence>
<dbReference type="EMBL" id="AP014879">
    <property type="protein sequence ID" value="BAV33222.1"/>
    <property type="molecule type" value="Genomic_DNA"/>
</dbReference>
<dbReference type="OrthoDB" id="8772893at2"/>
<gene>
    <name evidence="2" type="ORF">SCL_0904</name>
</gene>
<dbReference type="Pfam" id="PF08241">
    <property type="entry name" value="Methyltransf_11"/>
    <property type="match status" value="1"/>
</dbReference>
<feature type="domain" description="Methyltransferase type 11" evidence="1">
    <location>
        <begin position="43"/>
        <end position="131"/>
    </location>
</feature>